<organism evidence="2 3">
    <name type="scientific">Wickerhamomyces pijperi</name>
    <name type="common">Yeast</name>
    <name type="synonym">Pichia pijperi</name>
    <dbReference type="NCBI Taxonomy" id="599730"/>
    <lineage>
        <taxon>Eukaryota</taxon>
        <taxon>Fungi</taxon>
        <taxon>Dikarya</taxon>
        <taxon>Ascomycota</taxon>
        <taxon>Saccharomycotina</taxon>
        <taxon>Saccharomycetes</taxon>
        <taxon>Phaffomycetales</taxon>
        <taxon>Wickerhamomycetaceae</taxon>
        <taxon>Wickerhamomyces</taxon>
    </lineage>
</organism>
<gene>
    <name evidence="2" type="ORF">WICPIJ_000450</name>
</gene>
<reference evidence="2" key="1">
    <citation type="journal article" date="2021" name="Open Biol.">
        <title>Shared evolutionary footprints suggest mitochondrial oxidative damage underlies multiple complex I losses in fungi.</title>
        <authorList>
            <person name="Schikora-Tamarit M.A."/>
            <person name="Marcet-Houben M."/>
            <person name="Nosek J."/>
            <person name="Gabaldon T."/>
        </authorList>
    </citation>
    <scope>NUCLEOTIDE SEQUENCE</scope>
    <source>
        <strain evidence="2">CBS2887</strain>
    </source>
</reference>
<comment type="caution">
    <text evidence="2">The sequence shown here is derived from an EMBL/GenBank/DDBJ whole genome shotgun (WGS) entry which is preliminary data.</text>
</comment>
<evidence type="ECO:0000313" key="2">
    <source>
        <dbReference type="EMBL" id="KAH3688569.1"/>
    </source>
</evidence>
<proteinExistence type="predicted"/>
<dbReference type="AlphaFoldDB" id="A0A9P8QGZ7"/>
<keyword evidence="1" id="KW-1133">Transmembrane helix</keyword>
<evidence type="ECO:0000313" key="3">
    <source>
        <dbReference type="Proteomes" id="UP000774326"/>
    </source>
</evidence>
<evidence type="ECO:0000256" key="1">
    <source>
        <dbReference type="SAM" id="Phobius"/>
    </source>
</evidence>
<reference evidence="2" key="2">
    <citation type="submission" date="2021-01" db="EMBL/GenBank/DDBJ databases">
        <authorList>
            <person name="Schikora-Tamarit M.A."/>
        </authorList>
    </citation>
    <scope>NUCLEOTIDE SEQUENCE</scope>
    <source>
        <strain evidence="2">CBS2887</strain>
    </source>
</reference>
<sequence>MAEKFKYVAECLALFFFFIVLTAASNFLARLPVFLLIFILCLIEFKSKPSSSDSSSKFSSLSLSAPRKNLTPETTTLESGCKVAWVMISTSLGVLGVDVGGTRVGTQQWEYGLNQGLSGDDVSVSQHNQTLNNFLSQFRSQVSVVVGDQRFQFVREVGRFLWVAGTDGRDEPYQLFKFVTVLRAWLSHE</sequence>
<dbReference type="EMBL" id="JAEUBG010000270">
    <property type="protein sequence ID" value="KAH3688569.1"/>
    <property type="molecule type" value="Genomic_DNA"/>
</dbReference>
<name>A0A9P8QGZ7_WICPI</name>
<feature type="transmembrane region" description="Helical" evidence="1">
    <location>
        <begin position="7"/>
        <end position="25"/>
    </location>
</feature>
<protein>
    <submittedName>
        <fullName evidence="2">Uncharacterized protein</fullName>
    </submittedName>
</protein>
<keyword evidence="3" id="KW-1185">Reference proteome</keyword>
<accession>A0A9P8QGZ7</accession>
<dbReference type="Proteomes" id="UP000774326">
    <property type="component" value="Unassembled WGS sequence"/>
</dbReference>
<keyword evidence="1" id="KW-0812">Transmembrane</keyword>
<keyword evidence="1" id="KW-0472">Membrane</keyword>